<proteinExistence type="predicted"/>
<dbReference type="EMBL" id="BAABME010003934">
    <property type="protein sequence ID" value="GAA0160607.1"/>
    <property type="molecule type" value="Genomic_DNA"/>
</dbReference>
<keyword evidence="2" id="KW-1185">Reference proteome</keyword>
<organism evidence="1 2">
    <name type="scientific">Lithospermum erythrorhizon</name>
    <name type="common">Purple gromwell</name>
    <name type="synonym">Lithospermum officinale var. erythrorhizon</name>
    <dbReference type="NCBI Taxonomy" id="34254"/>
    <lineage>
        <taxon>Eukaryota</taxon>
        <taxon>Viridiplantae</taxon>
        <taxon>Streptophyta</taxon>
        <taxon>Embryophyta</taxon>
        <taxon>Tracheophyta</taxon>
        <taxon>Spermatophyta</taxon>
        <taxon>Magnoliopsida</taxon>
        <taxon>eudicotyledons</taxon>
        <taxon>Gunneridae</taxon>
        <taxon>Pentapetalae</taxon>
        <taxon>asterids</taxon>
        <taxon>lamiids</taxon>
        <taxon>Boraginales</taxon>
        <taxon>Boraginaceae</taxon>
        <taxon>Boraginoideae</taxon>
        <taxon>Lithospermeae</taxon>
        <taxon>Lithospermum</taxon>
    </lineage>
</organism>
<reference evidence="1 2" key="1">
    <citation type="submission" date="2024-01" db="EMBL/GenBank/DDBJ databases">
        <title>The complete chloroplast genome sequence of Lithospermum erythrorhizon: insights into the phylogenetic relationship among Boraginaceae species and the maternal lineages of purple gromwells.</title>
        <authorList>
            <person name="Okada T."/>
            <person name="Watanabe K."/>
        </authorList>
    </citation>
    <scope>NUCLEOTIDE SEQUENCE [LARGE SCALE GENOMIC DNA]</scope>
</reference>
<protein>
    <submittedName>
        <fullName evidence="1">Uncharacterized protein</fullName>
    </submittedName>
</protein>
<name>A0AAV3QBS1_LITER</name>
<sequence>MVHGILQFTPSIAFRYVLHQSESGDIRCRESLWFRKKPSPSLYAPRAGERMVQALVKVFLGASRAGDYCQAPHGKMSVHRFDNDTSTDSPIETFLQLFLPLNDKVQ</sequence>
<gene>
    <name evidence="1" type="ORF">LIER_17126</name>
</gene>
<evidence type="ECO:0000313" key="1">
    <source>
        <dbReference type="EMBL" id="GAA0160607.1"/>
    </source>
</evidence>
<dbReference type="Proteomes" id="UP001454036">
    <property type="component" value="Unassembled WGS sequence"/>
</dbReference>
<comment type="caution">
    <text evidence="1">The sequence shown here is derived from an EMBL/GenBank/DDBJ whole genome shotgun (WGS) entry which is preliminary data.</text>
</comment>
<evidence type="ECO:0000313" key="2">
    <source>
        <dbReference type="Proteomes" id="UP001454036"/>
    </source>
</evidence>
<dbReference type="AlphaFoldDB" id="A0AAV3QBS1"/>
<accession>A0AAV3QBS1</accession>